<dbReference type="GO" id="GO:0008990">
    <property type="term" value="F:rRNA (guanine-N2-)-methyltransferase activity"/>
    <property type="evidence" value="ECO:0007669"/>
    <property type="project" value="InterPro"/>
</dbReference>
<organism evidence="1 2">
    <name type="scientific">Tribonema minus</name>
    <dbReference type="NCBI Taxonomy" id="303371"/>
    <lineage>
        <taxon>Eukaryota</taxon>
        <taxon>Sar</taxon>
        <taxon>Stramenopiles</taxon>
        <taxon>Ochrophyta</taxon>
        <taxon>PX clade</taxon>
        <taxon>Xanthophyceae</taxon>
        <taxon>Tribonematales</taxon>
        <taxon>Tribonemataceae</taxon>
        <taxon>Tribonema</taxon>
    </lineage>
</organism>
<dbReference type="PANTHER" id="PTHR36112:SF1">
    <property type="entry name" value="RIBOSOMAL RNA SMALL SUBUNIT METHYLTRANSFERASE J"/>
    <property type="match status" value="1"/>
</dbReference>
<dbReference type="Proteomes" id="UP000664859">
    <property type="component" value="Unassembled WGS sequence"/>
</dbReference>
<dbReference type="EMBL" id="JAFCMP010000538">
    <property type="protein sequence ID" value="KAG5176288.1"/>
    <property type="molecule type" value="Genomic_DNA"/>
</dbReference>
<reference evidence="1" key="1">
    <citation type="submission" date="2021-02" db="EMBL/GenBank/DDBJ databases">
        <title>First Annotated Genome of the Yellow-green Alga Tribonema minus.</title>
        <authorList>
            <person name="Mahan K.M."/>
        </authorList>
    </citation>
    <scope>NUCLEOTIDE SEQUENCE</scope>
    <source>
        <strain evidence="1">UTEX B ZZ1240</strain>
    </source>
</reference>
<dbReference type="AlphaFoldDB" id="A0A836C901"/>
<name>A0A836C901_9STRA</name>
<sequence>MSPASTVAVGRPARLEDDERTALLAARLNCSLGQQEACAFLLAYDAKGHLGLSDVSNSVQPLTVDFLEGKMGYRAAQQAGELVVKAVRSSGKPPPLVWDLTAGLGRDSFVMAGAGCRVVMFERSPVVAALLQDALVRLAAAPEADAQQVASRMQLHVADSCSLGDAFQLECERPDVCLLDPMFPPKTKKALVKKDMQVLQSLFQQGVANSATNTDDDAAKLFATAAAFARSKVVVKRPIKGDTLVPVPKPTHSLRGRSNRFDVYAAGPVLSKALSKRNGHDK</sequence>
<dbReference type="Gene3D" id="3.40.50.150">
    <property type="entry name" value="Vaccinia Virus protein VP39"/>
    <property type="match status" value="1"/>
</dbReference>
<protein>
    <submittedName>
        <fullName evidence="1">Ribosomal RNA small subunit methyltransferase J</fullName>
    </submittedName>
</protein>
<dbReference type="SUPFAM" id="SSF53335">
    <property type="entry name" value="S-adenosyl-L-methionine-dependent methyltransferases"/>
    <property type="match status" value="1"/>
</dbReference>
<keyword evidence="1" id="KW-0808">Transferase</keyword>
<dbReference type="OrthoDB" id="47189at2759"/>
<keyword evidence="1" id="KW-0489">Methyltransferase</keyword>
<accession>A0A836C901</accession>
<keyword evidence="2" id="KW-1185">Reference proteome</keyword>
<dbReference type="CDD" id="cd02440">
    <property type="entry name" value="AdoMet_MTases"/>
    <property type="match status" value="1"/>
</dbReference>
<proteinExistence type="inferred from homology"/>
<comment type="caution">
    <text evidence="1">The sequence shown here is derived from an EMBL/GenBank/DDBJ whole genome shotgun (WGS) entry which is preliminary data.</text>
</comment>
<dbReference type="PANTHER" id="PTHR36112">
    <property type="entry name" value="RIBOSOMAL RNA SMALL SUBUNIT METHYLTRANSFERASE J"/>
    <property type="match status" value="1"/>
</dbReference>
<dbReference type="InterPro" id="IPR007536">
    <property type="entry name" value="16SrRNA_methylTrfase_J"/>
</dbReference>
<evidence type="ECO:0000313" key="1">
    <source>
        <dbReference type="EMBL" id="KAG5176288.1"/>
    </source>
</evidence>
<evidence type="ECO:0000313" key="2">
    <source>
        <dbReference type="Proteomes" id="UP000664859"/>
    </source>
</evidence>
<dbReference type="InterPro" id="IPR029063">
    <property type="entry name" value="SAM-dependent_MTases_sf"/>
</dbReference>
<dbReference type="Pfam" id="PF04445">
    <property type="entry name" value="SAM_MT"/>
    <property type="match status" value="1"/>
</dbReference>
<dbReference type="HAMAP" id="MF_01523">
    <property type="entry name" value="16SrRNA_methyltr_J"/>
    <property type="match status" value="1"/>
</dbReference>
<gene>
    <name evidence="1" type="ORF">JKP88DRAFT_351130</name>
</gene>